<dbReference type="SUPFAM" id="SSF48403">
    <property type="entry name" value="Ankyrin repeat"/>
    <property type="match status" value="1"/>
</dbReference>
<dbReference type="Proteomes" id="UP000270094">
    <property type="component" value="Unassembled WGS sequence"/>
</dbReference>
<gene>
    <name evidence="1" type="ORF">SVUK_LOCUS13275</name>
</gene>
<dbReference type="InterPro" id="IPR036770">
    <property type="entry name" value="Ankyrin_rpt-contain_sf"/>
</dbReference>
<dbReference type="PROSITE" id="PS50096">
    <property type="entry name" value="IQ"/>
    <property type="match status" value="1"/>
</dbReference>
<dbReference type="EMBL" id="UYYB01101462">
    <property type="protein sequence ID" value="VDM78277.1"/>
    <property type="molecule type" value="Genomic_DNA"/>
</dbReference>
<name>A0A3P7JPU8_STRVU</name>
<proteinExistence type="predicted"/>
<dbReference type="AlphaFoldDB" id="A0A3P7JPU8"/>
<dbReference type="Gene3D" id="1.25.40.20">
    <property type="entry name" value="Ankyrin repeat-containing domain"/>
    <property type="match status" value="1"/>
</dbReference>
<keyword evidence="2" id="KW-1185">Reference proteome</keyword>
<accession>A0A3P7JPU8</accession>
<protein>
    <submittedName>
        <fullName evidence="1">Uncharacterized protein</fullName>
    </submittedName>
</protein>
<reference evidence="1 2" key="1">
    <citation type="submission" date="2018-11" db="EMBL/GenBank/DDBJ databases">
        <authorList>
            <consortium name="Pathogen Informatics"/>
        </authorList>
    </citation>
    <scope>NUCLEOTIDE SEQUENCE [LARGE SCALE GENOMIC DNA]</scope>
</reference>
<sequence>MDCVLALLKGGAAPNAVNDARKTCLQCAIDNKHSNIAEYLRSQGALVFAELSETAARVIQSWWRAILLRRRIRSMRIK</sequence>
<dbReference type="OrthoDB" id="5837040at2759"/>
<organism evidence="1 2">
    <name type="scientific">Strongylus vulgaris</name>
    <name type="common">Blood worm</name>
    <dbReference type="NCBI Taxonomy" id="40348"/>
    <lineage>
        <taxon>Eukaryota</taxon>
        <taxon>Metazoa</taxon>
        <taxon>Ecdysozoa</taxon>
        <taxon>Nematoda</taxon>
        <taxon>Chromadorea</taxon>
        <taxon>Rhabditida</taxon>
        <taxon>Rhabditina</taxon>
        <taxon>Rhabditomorpha</taxon>
        <taxon>Strongyloidea</taxon>
        <taxon>Strongylidae</taxon>
        <taxon>Strongylus</taxon>
    </lineage>
</organism>
<evidence type="ECO:0000313" key="1">
    <source>
        <dbReference type="EMBL" id="VDM78277.1"/>
    </source>
</evidence>
<evidence type="ECO:0000313" key="2">
    <source>
        <dbReference type="Proteomes" id="UP000270094"/>
    </source>
</evidence>